<gene>
    <name evidence="1" type="ORF">NIDE0286</name>
</gene>
<keyword evidence="2" id="KW-1185">Reference proteome</keyword>
<dbReference type="KEGG" id="nde:NIDE0286"/>
<name>D8PA07_9BACT</name>
<sequence>MLYQSAAYAVLDGYYREAVASFTGAFEAFCEFYLRVIGGKKEVASDRFEESLNRLVAQSERVLGAYTMTYTLEHRIPPPALPQKQITFRNKVIHRGKFPTREEAIAYGQDIADVIYPVLSYLKQHERKHVTDVVDARINKLCQETHGRQSICLPGIININQISPDPQPILKESLEKLESTRKSRGW</sequence>
<dbReference type="HOGENOM" id="CLU_067798_0_0_0"/>
<organism evidence="1 2">
    <name type="scientific">Nitrospira defluvii</name>
    <dbReference type="NCBI Taxonomy" id="330214"/>
    <lineage>
        <taxon>Bacteria</taxon>
        <taxon>Pseudomonadati</taxon>
        <taxon>Nitrospirota</taxon>
        <taxon>Nitrospiria</taxon>
        <taxon>Nitrospirales</taxon>
        <taxon>Nitrospiraceae</taxon>
        <taxon>Nitrospira</taxon>
    </lineage>
</organism>
<accession>D8PA07</accession>
<reference evidence="1 2" key="1">
    <citation type="journal article" date="2010" name="Proc. Natl. Acad. Sci. U.S.A.">
        <title>A Nitrospira metagenome illuminates the physiology and evolution of globally important nitrite-oxidizing bacteria.</title>
        <authorList>
            <person name="Lucker S."/>
            <person name="Wagner M."/>
            <person name="Maixner F."/>
            <person name="Pelletier E."/>
            <person name="Koch H."/>
            <person name="Vacherie B."/>
            <person name="Rattei T."/>
            <person name="Sinninghe Damste J."/>
            <person name="Spieck E."/>
            <person name="Le Paslier D."/>
            <person name="Daims H."/>
        </authorList>
    </citation>
    <scope>NUCLEOTIDE SEQUENCE [LARGE SCALE GENOMIC DNA]</scope>
</reference>
<evidence type="ECO:0000313" key="1">
    <source>
        <dbReference type="EMBL" id="CBK40066.1"/>
    </source>
</evidence>
<proteinExistence type="predicted"/>
<dbReference type="OrthoDB" id="9110500at2"/>
<dbReference type="eggNOG" id="ENOG5031703">
    <property type="taxonomic scope" value="Bacteria"/>
</dbReference>
<protein>
    <recommendedName>
        <fullName evidence="3">HEPN domain-containing protein</fullName>
    </recommendedName>
</protein>
<evidence type="ECO:0000313" key="2">
    <source>
        <dbReference type="Proteomes" id="UP000001660"/>
    </source>
</evidence>
<evidence type="ECO:0008006" key="3">
    <source>
        <dbReference type="Google" id="ProtNLM"/>
    </source>
</evidence>
<dbReference type="AlphaFoldDB" id="D8PA07"/>
<dbReference type="EMBL" id="FP929003">
    <property type="protein sequence ID" value="CBK40066.1"/>
    <property type="molecule type" value="Genomic_DNA"/>
</dbReference>
<dbReference type="Proteomes" id="UP000001660">
    <property type="component" value="Chromosome"/>
</dbReference>